<proteinExistence type="predicted"/>
<dbReference type="AlphaFoldDB" id="Q6SFN7"/>
<reference evidence="1" key="1">
    <citation type="submission" date="2003-11" db="EMBL/GenBank/DDBJ databases">
        <authorList>
            <person name="Heidelberg J.F."/>
            <person name="Eisen J.A."/>
            <person name="Nelson W.C."/>
            <person name="DeLong E.F."/>
        </authorList>
    </citation>
    <scope>NUCLEOTIDE SEQUENCE</scope>
</reference>
<dbReference type="EMBL" id="AY458647">
    <property type="protein sequence ID" value="AAR38175.1"/>
    <property type="molecule type" value="Genomic_DNA"/>
</dbReference>
<organism evidence="1">
    <name type="scientific">uncultured marine bacterium 580</name>
    <dbReference type="NCBI Taxonomy" id="257400"/>
    <lineage>
        <taxon>Bacteria</taxon>
        <taxon>environmental samples</taxon>
    </lineage>
</organism>
<reference evidence="1" key="2">
    <citation type="submission" date="2003-12" db="EMBL/GenBank/DDBJ databases">
        <title>Monterey Bay Coastal Ocean Microbial Observatory environmental clone sequencing.</title>
        <authorList>
            <person name="DeLong E.F."/>
        </authorList>
    </citation>
    <scope>NUCLEOTIDE SEQUENCE</scope>
</reference>
<name>Q6SFN7_9BACT</name>
<evidence type="ECO:0000313" key="1">
    <source>
        <dbReference type="EMBL" id="AAR38175.1"/>
    </source>
</evidence>
<gene>
    <name evidence="1" type="ORF">MBMO_EBAC000-36A07.20</name>
</gene>
<sequence length="136" mass="16023">MKKLFLLFLLVPLISCSDHQTNNSWGSYATNKETQKQEFWFISYKTREECIADMSWQLEGEDDPNKKRISILHTKPYGCHFMSNNKWLSMYYYLVYKDKDLGCLWESSNPNVQIKYSVTLKTFVIAPEQGRCILGD</sequence>
<accession>Q6SFN7</accession>
<protein>
    <submittedName>
        <fullName evidence="1">Uncharacterized protein</fullName>
    </submittedName>
</protein>